<sequence length="291" mass="31561">MNPTKRAATIKALERWASAANLEDDETRIDRFSYGRWNSGAFSSKPHGLLHEFASPSAGQIFLPSAYSTIHSNTDVECTCYYINCGGISAHPGRLLGRRPRRSLDRKAHHIEDHIDRNQTASVDHLAPCLIPSSQGGAEGIQRATCSERASPGLPRLPASPRNDSEETGAIKRMTYQTGPSRRRQHATKIAPWIASSARTRARATAGAGGGSRSGRRSAHIQEAGSEIVGGLGSTKPARPLRPNGDPKIPESDCARSAHDDALVELAVNRLDRLVDLGVRCAKLMRDQLHQ</sequence>
<reference evidence="2" key="1">
    <citation type="journal article" date="2021" name="Front. Microbiol.">
        <title>Comprehensive Comparative Genomics and Phenotyping of Methylobacterium Species.</title>
        <authorList>
            <person name="Alessa O."/>
            <person name="Ogura Y."/>
            <person name="Fujitani Y."/>
            <person name="Takami H."/>
            <person name="Hayashi T."/>
            <person name="Sahin N."/>
            <person name="Tani A."/>
        </authorList>
    </citation>
    <scope>NUCLEOTIDE SEQUENCE</scope>
    <source>
        <strain evidence="2">NBRC 15686</strain>
    </source>
</reference>
<organism evidence="2 3">
    <name type="scientific">Methylorubrum aminovorans</name>
    <dbReference type="NCBI Taxonomy" id="269069"/>
    <lineage>
        <taxon>Bacteria</taxon>
        <taxon>Pseudomonadati</taxon>
        <taxon>Pseudomonadota</taxon>
        <taxon>Alphaproteobacteria</taxon>
        <taxon>Hyphomicrobiales</taxon>
        <taxon>Methylobacteriaceae</taxon>
        <taxon>Methylorubrum</taxon>
    </lineage>
</organism>
<feature type="region of interest" description="Disordered" evidence="1">
    <location>
        <begin position="148"/>
        <end position="254"/>
    </location>
</feature>
<comment type="caution">
    <text evidence="2">The sequence shown here is derived from an EMBL/GenBank/DDBJ whole genome shotgun (WGS) entry which is preliminary data.</text>
</comment>
<reference evidence="2" key="2">
    <citation type="submission" date="2021-08" db="EMBL/GenBank/DDBJ databases">
        <authorList>
            <person name="Tani A."/>
            <person name="Ola A."/>
            <person name="Ogura Y."/>
            <person name="Katsura K."/>
            <person name="Hayashi T."/>
        </authorList>
    </citation>
    <scope>NUCLEOTIDE SEQUENCE</scope>
    <source>
        <strain evidence="2">NBRC 15686</strain>
    </source>
</reference>
<name>A0ABQ4UP04_9HYPH</name>
<dbReference type="Proteomes" id="UP001055039">
    <property type="component" value="Unassembled WGS sequence"/>
</dbReference>
<protein>
    <submittedName>
        <fullName evidence="2">Uncharacterized protein</fullName>
    </submittedName>
</protein>
<evidence type="ECO:0000256" key="1">
    <source>
        <dbReference type="SAM" id="MobiDB-lite"/>
    </source>
</evidence>
<evidence type="ECO:0000313" key="2">
    <source>
        <dbReference type="EMBL" id="GJE68092.1"/>
    </source>
</evidence>
<proteinExistence type="predicted"/>
<gene>
    <name evidence="2" type="ORF">LNAOJCKE_5328</name>
</gene>
<keyword evidence="3" id="KW-1185">Reference proteome</keyword>
<dbReference type="EMBL" id="BPRC01000043">
    <property type="protein sequence ID" value="GJE68092.1"/>
    <property type="molecule type" value="Genomic_DNA"/>
</dbReference>
<feature type="compositionally biased region" description="Low complexity" evidence="1">
    <location>
        <begin position="195"/>
        <end position="206"/>
    </location>
</feature>
<accession>A0ABQ4UP04</accession>
<evidence type="ECO:0000313" key="3">
    <source>
        <dbReference type="Proteomes" id="UP001055039"/>
    </source>
</evidence>